<protein>
    <submittedName>
        <fullName evidence="1">Uncharacterized protein</fullName>
    </submittedName>
</protein>
<evidence type="ECO:0000313" key="2">
    <source>
        <dbReference type="Proteomes" id="UP000318437"/>
    </source>
</evidence>
<organism evidence="1 2">
    <name type="scientific">Bythopirellula polymerisocia</name>
    <dbReference type="NCBI Taxonomy" id="2528003"/>
    <lineage>
        <taxon>Bacteria</taxon>
        <taxon>Pseudomonadati</taxon>
        <taxon>Planctomycetota</taxon>
        <taxon>Planctomycetia</taxon>
        <taxon>Pirellulales</taxon>
        <taxon>Lacipirellulaceae</taxon>
        <taxon>Bythopirellula</taxon>
    </lineage>
</organism>
<accession>A0A5C6D5L4</accession>
<reference evidence="1 2" key="1">
    <citation type="submission" date="2019-02" db="EMBL/GenBank/DDBJ databases">
        <title>Deep-cultivation of Planctomycetes and their phenomic and genomic characterization uncovers novel biology.</title>
        <authorList>
            <person name="Wiegand S."/>
            <person name="Jogler M."/>
            <person name="Boedeker C."/>
            <person name="Pinto D."/>
            <person name="Vollmers J."/>
            <person name="Rivas-Marin E."/>
            <person name="Kohn T."/>
            <person name="Peeters S.H."/>
            <person name="Heuer A."/>
            <person name="Rast P."/>
            <person name="Oberbeckmann S."/>
            <person name="Bunk B."/>
            <person name="Jeske O."/>
            <person name="Meyerdierks A."/>
            <person name="Storesund J.E."/>
            <person name="Kallscheuer N."/>
            <person name="Luecker S."/>
            <person name="Lage O.M."/>
            <person name="Pohl T."/>
            <person name="Merkel B.J."/>
            <person name="Hornburger P."/>
            <person name="Mueller R.-W."/>
            <person name="Bruemmer F."/>
            <person name="Labrenz M."/>
            <person name="Spormann A.M."/>
            <person name="Op Den Camp H."/>
            <person name="Overmann J."/>
            <person name="Amann R."/>
            <person name="Jetten M.S.M."/>
            <person name="Mascher T."/>
            <person name="Medema M.H."/>
            <person name="Devos D.P."/>
            <person name="Kaster A.-K."/>
            <person name="Ovreas L."/>
            <person name="Rohde M."/>
            <person name="Galperin M.Y."/>
            <person name="Jogler C."/>
        </authorList>
    </citation>
    <scope>NUCLEOTIDE SEQUENCE [LARGE SCALE GENOMIC DNA]</scope>
    <source>
        <strain evidence="1 2">Pla144</strain>
    </source>
</reference>
<dbReference type="EMBL" id="SJPS01000001">
    <property type="protein sequence ID" value="TWU30189.1"/>
    <property type="molecule type" value="Genomic_DNA"/>
</dbReference>
<dbReference type="AlphaFoldDB" id="A0A5C6D5L4"/>
<comment type="caution">
    <text evidence="1">The sequence shown here is derived from an EMBL/GenBank/DDBJ whole genome shotgun (WGS) entry which is preliminary data.</text>
</comment>
<name>A0A5C6D5L4_9BACT</name>
<proteinExistence type="predicted"/>
<evidence type="ECO:0000313" key="1">
    <source>
        <dbReference type="EMBL" id="TWU30189.1"/>
    </source>
</evidence>
<sequence>MEVILFVPLAIDELCSHFCLTKLEIRFHFAIFPAFIYSTNVFAKTYPSQFRRAKKVQHTVRWGADACQEIAIDCFIAPPLA</sequence>
<keyword evidence="2" id="KW-1185">Reference proteome</keyword>
<dbReference type="Proteomes" id="UP000318437">
    <property type="component" value="Unassembled WGS sequence"/>
</dbReference>
<gene>
    <name evidence="1" type="ORF">Pla144_09750</name>
</gene>